<gene>
    <name evidence="1" type="ORF">L3Q82_026282</name>
</gene>
<name>A0ACB8WIY3_9TELE</name>
<reference evidence="1" key="1">
    <citation type="submission" date="2022-04" db="EMBL/GenBank/DDBJ databases">
        <title>Jade perch genome.</title>
        <authorList>
            <person name="Chao B."/>
        </authorList>
    </citation>
    <scope>NUCLEOTIDE SEQUENCE</scope>
    <source>
        <strain evidence="1">CB-2022</strain>
    </source>
</reference>
<sequence length="873" mass="98943">MTSTRDAALHPSGTGCAFLRAAPSSSEETRTSLSAFIRILSVMLLVPVQPASAHPQCLDFEPPFKPPWHLEFCAQYEQFGCCDQKTDNMIAERYWDIIDQLEVAGYELCTDMLKEIMCQECSPYAAHLYDAEDPYTPVRELPGLCFGYCSEVHGKCRHMVKYLTENQQLRDAAERDVSTFCSVIDLSDQDYCYPNVLKSPDLNSNLGRVVEDPRGCLQLCLTEVANNLRNPVLMLHSGDDTHRMFIAEQVGFVWVYLRDGSRLEQPFLDMSGEVMTTPWLGDERGFLGMAFHPKYRDNGHFFIYYSIQINSKLEKIRISEMKVSTHDMNVADPYSERVILEIEEPAANHNGGQLLFGLDGYLYIFTGDGGKAGDPFGKYGNAQNKSALLGKVLRIDVDGSDSSGWQYRIPPDNPFLADPDARPEVYAYGVRNMWRCSVDRGDLVSRYGRGRIFCGDVGQNRYEEIDIIVKGGNYGWRAKEGFECYDMKLCHNSSLNDILPIFAYSHHVGKSVTGGYVYRGCESPNLNGLYIFGDFMSGRIMALEEDKSTGNWKERRVCMGDTKTCSFPGLINHHHKFIISFAEDEAGELYFLATAYPSAMSPFGTVFKFMDPSRYQTQLTINHVMHFVIVILHLRVLKTSRNLDKIKSLKIIFLIKCEWMYENEFLPTRAISVTVLDTNEKPTRPPPRKFKLPTKPPVTSSRVKPTTTTASTTTTMMTMTSAVKPKWKSSDKTAKKNKLKPGRQNKMLNKQAANGQIKKKTLREKSKKTTVVKSVGDKVKAKTNQTARADLKSNALQTPDGLRNNTVHTRKVPPKRQQMKTKHDKNNIKLKESVKEHRAVMNDTKTNWNVKSNRTMQNRLQVKSKQAKHAKAL</sequence>
<protein>
    <submittedName>
        <fullName evidence="1">Uncharacterized protein</fullName>
    </submittedName>
</protein>
<evidence type="ECO:0000313" key="2">
    <source>
        <dbReference type="Proteomes" id="UP000831701"/>
    </source>
</evidence>
<comment type="caution">
    <text evidence="1">The sequence shown here is derived from an EMBL/GenBank/DDBJ whole genome shotgun (WGS) entry which is preliminary data.</text>
</comment>
<organism evidence="1 2">
    <name type="scientific">Scortum barcoo</name>
    <name type="common">barcoo grunter</name>
    <dbReference type="NCBI Taxonomy" id="214431"/>
    <lineage>
        <taxon>Eukaryota</taxon>
        <taxon>Metazoa</taxon>
        <taxon>Chordata</taxon>
        <taxon>Craniata</taxon>
        <taxon>Vertebrata</taxon>
        <taxon>Euteleostomi</taxon>
        <taxon>Actinopterygii</taxon>
        <taxon>Neopterygii</taxon>
        <taxon>Teleostei</taxon>
        <taxon>Neoteleostei</taxon>
        <taxon>Acanthomorphata</taxon>
        <taxon>Eupercaria</taxon>
        <taxon>Centrarchiformes</taxon>
        <taxon>Terapontoidei</taxon>
        <taxon>Terapontidae</taxon>
        <taxon>Scortum</taxon>
    </lineage>
</organism>
<evidence type="ECO:0000313" key="1">
    <source>
        <dbReference type="EMBL" id="KAI3367423.1"/>
    </source>
</evidence>
<keyword evidence="2" id="KW-1185">Reference proteome</keyword>
<accession>A0ACB8WIY3</accession>
<proteinExistence type="predicted"/>
<dbReference type="Proteomes" id="UP000831701">
    <property type="component" value="Chromosome 9"/>
</dbReference>
<dbReference type="EMBL" id="CM041539">
    <property type="protein sequence ID" value="KAI3367423.1"/>
    <property type="molecule type" value="Genomic_DNA"/>
</dbReference>